<proteinExistence type="predicted"/>
<dbReference type="AlphaFoldDB" id="A0A0A9CEI5"/>
<reference evidence="1" key="1">
    <citation type="submission" date="2014-09" db="EMBL/GenBank/DDBJ databases">
        <authorList>
            <person name="Magalhaes I.L.F."/>
            <person name="Oliveira U."/>
            <person name="Santos F.R."/>
            <person name="Vidigal T.H.D.A."/>
            <person name="Brescovit A.D."/>
            <person name="Santos A.J."/>
        </authorList>
    </citation>
    <scope>NUCLEOTIDE SEQUENCE</scope>
    <source>
        <tissue evidence="1">Shoot tissue taken approximately 20 cm above the soil surface</tissue>
    </source>
</reference>
<evidence type="ECO:0000313" key="1">
    <source>
        <dbReference type="EMBL" id="JAD72873.1"/>
    </source>
</evidence>
<reference evidence="1" key="2">
    <citation type="journal article" date="2015" name="Data Brief">
        <title>Shoot transcriptome of the giant reed, Arundo donax.</title>
        <authorList>
            <person name="Barrero R.A."/>
            <person name="Guerrero F.D."/>
            <person name="Moolhuijzen P."/>
            <person name="Goolsby J.A."/>
            <person name="Tidwell J."/>
            <person name="Bellgard S.E."/>
            <person name="Bellgard M.I."/>
        </authorList>
    </citation>
    <scope>NUCLEOTIDE SEQUENCE</scope>
    <source>
        <tissue evidence="1">Shoot tissue taken approximately 20 cm above the soil surface</tissue>
    </source>
</reference>
<name>A0A0A9CEI5_ARUDO</name>
<sequence>MGPDLFHPDNWHRFAAFVRRMSGAGFCREAAEREAHGVAQATGSLVHEAAVALRS</sequence>
<protein>
    <submittedName>
        <fullName evidence="1">Uncharacterized protein</fullName>
    </submittedName>
</protein>
<dbReference type="EMBL" id="GBRH01225022">
    <property type="protein sequence ID" value="JAD72873.1"/>
    <property type="molecule type" value="Transcribed_RNA"/>
</dbReference>
<accession>A0A0A9CEI5</accession>
<organism evidence="1">
    <name type="scientific">Arundo donax</name>
    <name type="common">Giant reed</name>
    <name type="synonym">Donax arundinaceus</name>
    <dbReference type="NCBI Taxonomy" id="35708"/>
    <lineage>
        <taxon>Eukaryota</taxon>
        <taxon>Viridiplantae</taxon>
        <taxon>Streptophyta</taxon>
        <taxon>Embryophyta</taxon>
        <taxon>Tracheophyta</taxon>
        <taxon>Spermatophyta</taxon>
        <taxon>Magnoliopsida</taxon>
        <taxon>Liliopsida</taxon>
        <taxon>Poales</taxon>
        <taxon>Poaceae</taxon>
        <taxon>PACMAD clade</taxon>
        <taxon>Arundinoideae</taxon>
        <taxon>Arundineae</taxon>
        <taxon>Arundo</taxon>
    </lineage>
</organism>